<sequence>MQLHLASYFANVTSISPFWIPISAISGGVLIVFLSMYFAHERRRLWHDTARVALEKGQPLPPALQQADDRSRRRCGPRNDLRSGLILLAVSFGLYYGLRDVGSGPQLIGAYITGGIGVALLLNGLLTALFRRNNPSTDLDRPPQS</sequence>
<accession>A0A8F9TYU5</accession>
<feature type="domain" description="DUF6249" evidence="2">
    <location>
        <begin position="22"/>
        <end position="126"/>
    </location>
</feature>
<dbReference type="Proteomes" id="UP000825051">
    <property type="component" value="Chromosome"/>
</dbReference>
<dbReference type="Pfam" id="PF19762">
    <property type="entry name" value="DUF6249"/>
    <property type="match status" value="1"/>
</dbReference>
<dbReference type="KEGG" id="ole:K0B96_05325"/>
<name>A0A8F9TYU5_9BACT</name>
<feature type="transmembrane region" description="Helical" evidence="1">
    <location>
        <begin position="81"/>
        <end position="98"/>
    </location>
</feature>
<keyword evidence="1" id="KW-0812">Transmembrane</keyword>
<keyword evidence="1" id="KW-0472">Membrane</keyword>
<reference evidence="3" key="1">
    <citation type="submission" date="2021-08" db="EMBL/GenBank/DDBJ databases">
        <title>Genome of a novel bacterium of the phylum Verrucomicrobia, Oleiharenicola sp. KSB-15.</title>
        <authorList>
            <person name="Chung J.-H."/>
            <person name="Ahn J.-H."/>
            <person name="Yoon Y."/>
            <person name="Kim D.-Y."/>
            <person name="An S.-H."/>
            <person name="Park I."/>
            <person name="Yeon J."/>
        </authorList>
    </citation>
    <scope>NUCLEOTIDE SEQUENCE</scope>
    <source>
        <strain evidence="3">KSB-15</strain>
    </source>
</reference>
<feature type="transmembrane region" description="Helical" evidence="1">
    <location>
        <begin position="110"/>
        <end position="130"/>
    </location>
</feature>
<organism evidence="3 4">
    <name type="scientific">Horticoccus luteus</name>
    <dbReference type="NCBI Taxonomy" id="2862869"/>
    <lineage>
        <taxon>Bacteria</taxon>
        <taxon>Pseudomonadati</taxon>
        <taxon>Verrucomicrobiota</taxon>
        <taxon>Opitutia</taxon>
        <taxon>Opitutales</taxon>
        <taxon>Opitutaceae</taxon>
        <taxon>Horticoccus</taxon>
    </lineage>
</organism>
<gene>
    <name evidence="3" type="ORF">K0B96_05325</name>
</gene>
<evidence type="ECO:0000313" key="4">
    <source>
        <dbReference type="Proteomes" id="UP000825051"/>
    </source>
</evidence>
<dbReference type="RefSeq" id="WP_220164645.1">
    <property type="nucleotide sequence ID" value="NZ_CP080507.1"/>
</dbReference>
<evidence type="ECO:0000259" key="2">
    <source>
        <dbReference type="Pfam" id="PF19762"/>
    </source>
</evidence>
<evidence type="ECO:0000256" key="1">
    <source>
        <dbReference type="SAM" id="Phobius"/>
    </source>
</evidence>
<dbReference type="EMBL" id="CP080507">
    <property type="protein sequence ID" value="QYM80042.1"/>
    <property type="molecule type" value="Genomic_DNA"/>
</dbReference>
<feature type="transmembrane region" description="Helical" evidence="1">
    <location>
        <begin position="18"/>
        <end position="39"/>
    </location>
</feature>
<dbReference type="AlphaFoldDB" id="A0A8F9TYU5"/>
<proteinExistence type="predicted"/>
<keyword evidence="4" id="KW-1185">Reference proteome</keyword>
<dbReference type="InterPro" id="IPR046216">
    <property type="entry name" value="DUF6249"/>
</dbReference>
<keyword evidence="1" id="KW-1133">Transmembrane helix</keyword>
<protein>
    <recommendedName>
        <fullName evidence="2">DUF6249 domain-containing protein</fullName>
    </recommendedName>
</protein>
<evidence type="ECO:0000313" key="3">
    <source>
        <dbReference type="EMBL" id="QYM80042.1"/>
    </source>
</evidence>